<protein>
    <submittedName>
        <fullName evidence="3">Uncharacterized protein</fullName>
    </submittedName>
</protein>
<gene>
    <name evidence="3" type="ORF">TeGR_g11022</name>
</gene>
<dbReference type="Proteomes" id="UP001165060">
    <property type="component" value="Unassembled WGS sequence"/>
</dbReference>
<keyword evidence="2" id="KW-1133">Transmembrane helix</keyword>
<evidence type="ECO:0000256" key="2">
    <source>
        <dbReference type="SAM" id="Phobius"/>
    </source>
</evidence>
<dbReference type="EMBL" id="BRYB01001528">
    <property type="protein sequence ID" value="GMI27792.1"/>
    <property type="molecule type" value="Genomic_DNA"/>
</dbReference>
<keyword evidence="2" id="KW-0812">Transmembrane</keyword>
<sequence>NPPPPLLSRSYAGAIAANVGDADAQAAAVAGYVAGEAATYGITAAEWYEGAITGAVATQAGDASDEAAAAWYLAFATGGVEDAAATAGVSAYDYCLPVLVEGATRIELEGMIAANPLGGEWGPTFKAGIDANIKIGVDAMVKAGVDYEILKGGVQLGVATATATAIGAGWADMTEEDQNAAVAGALTTAITAIADSCGACDGDTCADEAEATFYAMNIAAIGDADAQAAAVAGGVAGLAAAEDPAITSEEWYTAAIAGYIAGEAGDASAEAADAWYTAAIAGYVAGEAAAAGITSDEWYLAAMPGVFLTMGPVEGNILESSGLSVAAAQVVAGGAAAAGVTESQFLLATAAAGYGLAAGATAEDVIYALGESEKCSCADATIDPAADDFMGCCLAGGMAQGTGLTGIGCIDMMPGFFRASGVESNNNIEESFELSKEGQKTRGVDAYGNPNGEDTLKEGKNMCPDEGSEGKITNLHLYEGKTAYTMFNTGTSDEPDLTLRNVEGGDGKIWEPQGWTSPAADESFVPEGTHVGEVVDLYVGQILRTLQLVYKGNEKLGGYENLNVAVYGPNATVMWSEAEGGPAGNDETGTGADWKGVQPLKSPAPAAAEFDCATNPGDGCFSEAAPNGLPLYLNMVNFAHGDETLLTAHEMYHCIGYTDYAAGTFPVNPDTGRTDVTDCELIDKDWMDANIEDTQVKLLVEPATGLTVVGYKKLQASVRPAKDCDPAVDATCALGLSGSGELGSCFTDYAAAFLDGAGIAPLVAAHLAWEGKSTPVAGFPCSEANLLTPKFVGGKLFPLYHANQWSSIESRPTTDTDFLKDMSDGAKALGGFMSLIMMACMGIGAVLLIAGAICIFACGGGGTKVQAQG</sequence>
<reference evidence="3 4" key="1">
    <citation type="journal article" date="2023" name="Commun. Biol.">
        <title>Genome analysis of Parmales, the sister group of diatoms, reveals the evolutionary specialization of diatoms from phago-mixotrophs to photoautotrophs.</title>
        <authorList>
            <person name="Ban H."/>
            <person name="Sato S."/>
            <person name="Yoshikawa S."/>
            <person name="Yamada K."/>
            <person name="Nakamura Y."/>
            <person name="Ichinomiya M."/>
            <person name="Sato N."/>
            <person name="Blanc-Mathieu R."/>
            <person name="Endo H."/>
            <person name="Kuwata A."/>
            <person name="Ogata H."/>
        </authorList>
    </citation>
    <scope>NUCLEOTIDE SEQUENCE [LARGE SCALE GENOMIC DNA]</scope>
</reference>
<evidence type="ECO:0000313" key="3">
    <source>
        <dbReference type="EMBL" id="GMI27792.1"/>
    </source>
</evidence>
<evidence type="ECO:0000313" key="4">
    <source>
        <dbReference type="Proteomes" id="UP001165060"/>
    </source>
</evidence>
<organism evidence="3 4">
    <name type="scientific">Tetraparma gracilis</name>
    <dbReference type="NCBI Taxonomy" id="2962635"/>
    <lineage>
        <taxon>Eukaryota</taxon>
        <taxon>Sar</taxon>
        <taxon>Stramenopiles</taxon>
        <taxon>Ochrophyta</taxon>
        <taxon>Bolidophyceae</taxon>
        <taxon>Parmales</taxon>
        <taxon>Triparmaceae</taxon>
        <taxon>Tetraparma</taxon>
    </lineage>
</organism>
<comment type="caution">
    <text evidence="3">The sequence shown here is derived from an EMBL/GenBank/DDBJ whole genome shotgun (WGS) entry which is preliminary data.</text>
</comment>
<proteinExistence type="predicted"/>
<feature type="transmembrane region" description="Helical" evidence="2">
    <location>
        <begin position="832"/>
        <end position="858"/>
    </location>
</feature>
<feature type="region of interest" description="Disordered" evidence="1">
    <location>
        <begin position="435"/>
        <end position="454"/>
    </location>
</feature>
<accession>A0ABQ6ML03</accession>
<name>A0ABQ6ML03_9STRA</name>
<keyword evidence="4" id="KW-1185">Reference proteome</keyword>
<keyword evidence="2" id="KW-0472">Membrane</keyword>
<feature type="non-terminal residue" evidence="3">
    <location>
        <position position="1"/>
    </location>
</feature>
<evidence type="ECO:0000256" key="1">
    <source>
        <dbReference type="SAM" id="MobiDB-lite"/>
    </source>
</evidence>